<feature type="region of interest" description="Disordered" evidence="5">
    <location>
        <begin position="363"/>
        <end position="430"/>
    </location>
</feature>
<dbReference type="SUPFAM" id="SSF47459">
    <property type="entry name" value="HLH, helix-loop-helix DNA-binding domain"/>
    <property type="match status" value="1"/>
</dbReference>
<feature type="compositionally biased region" description="Polar residues" evidence="5">
    <location>
        <begin position="49"/>
        <end position="66"/>
    </location>
</feature>
<evidence type="ECO:0000256" key="5">
    <source>
        <dbReference type="SAM" id="MobiDB-lite"/>
    </source>
</evidence>
<organism evidence="7 8">
    <name type="scientific">Rehmannia glutinosa</name>
    <name type="common">Chinese foxglove</name>
    <dbReference type="NCBI Taxonomy" id="99300"/>
    <lineage>
        <taxon>Eukaryota</taxon>
        <taxon>Viridiplantae</taxon>
        <taxon>Streptophyta</taxon>
        <taxon>Embryophyta</taxon>
        <taxon>Tracheophyta</taxon>
        <taxon>Spermatophyta</taxon>
        <taxon>Magnoliopsida</taxon>
        <taxon>eudicotyledons</taxon>
        <taxon>Gunneridae</taxon>
        <taxon>Pentapetalae</taxon>
        <taxon>asterids</taxon>
        <taxon>lamiids</taxon>
        <taxon>Lamiales</taxon>
        <taxon>Orobanchaceae</taxon>
        <taxon>Rehmannieae</taxon>
        <taxon>Rehmannia</taxon>
    </lineage>
</organism>
<feature type="compositionally biased region" description="Basic and acidic residues" evidence="5">
    <location>
        <begin position="388"/>
        <end position="399"/>
    </location>
</feature>
<dbReference type="EMBL" id="JABTTQ020000003">
    <property type="protein sequence ID" value="KAK6159746.1"/>
    <property type="molecule type" value="Genomic_DNA"/>
</dbReference>
<dbReference type="Pfam" id="PF00010">
    <property type="entry name" value="HLH"/>
    <property type="match status" value="1"/>
</dbReference>
<dbReference type="InterPro" id="IPR044273">
    <property type="entry name" value="PIF3-like"/>
</dbReference>
<gene>
    <name evidence="7" type="ORF">DH2020_003127</name>
</gene>
<dbReference type="Gene3D" id="4.10.280.10">
    <property type="entry name" value="Helix-loop-helix DNA-binding domain"/>
    <property type="match status" value="1"/>
</dbReference>
<evidence type="ECO:0000256" key="3">
    <source>
        <dbReference type="ARBA" id="ARBA00023163"/>
    </source>
</evidence>
<evidence type="ECO:0000313" key="8">
    <source>
        <dbReference type="Proteomes" id="UP001318860"/>
    </source>
</evidence>
<dbReference type="Proteomes" id="UP001318860">
    <property type="component" value="Unassembled WGS sequence"/>
</dbReference>
<feature type="compositionally biased region" description="Polar residues" evidence="5">
    <location>
        <begin position="585"/>
        <end position="625"/>
    </location>
</feature>
<feature type="region of interest" description="Disordered" evidence="5">
    <location>
        <begin position="547"/>
        <end position="625"/>
    </location>
</feature>
<dbReference type="CDD" id="cd11445">
    <property type="entry name" value="bHLH_AtPIF_like"/>
    <property type="match status" value="1"/>
</dbReference>
<keyword evidence="3" id="KW-0804">Transcription</keyword>
<keyword evidence="2" id="KW-0805">Transcription regulation</keyword>
<reference evidence="7 8" key="1">
    <citation type="journal article" date="2021" name="Comput. Struct. Biotechnol. J.">
        <title>De novo genome assembly of the potent medicinal plant Rehmannia glutinosa using nanopore technology.</title>
        <authorList>
            <person name="Ma L."/>
            <person name="Dong C."/>
            <person name="Song C."/>
            <person name="Wang X."/>
            <person name="Zheng X."/>
            <person name="Niu Y."/>
            <person name="Chen S."/>
            <person name="Feng W."/>
        </authorList>
    </citation>
    <scope>NUCLEOTIDE SEQUENCE [LARGE SCALE GENOMIC DNA]</scope>
    <source>
        <strain evidence="7">DH-2019</strain>
    </source>
</reference>
<dbReference type="SMART" id="SM00353">
    <property type="entry name" value="HLH"/>
    <property type="match status" value="1"/>
</dbReference>
<feature type="region of interest" description="Disordered" evidence="5">
    <location>
        <begin position="49"/>
        <end position="75"/>
    </location>
</feature>
<comment type="caution">
    <text evidence="7">The sequence shown here is derived from an EMBL/GenBank/DDBJ whole genome shotgun (WGS) entry which is preliminary data.</text>
</comment>
<dbReference type="InterPro" id="IPR011598">
    <property type="entry name" value="bHLH_dom"/>
</dbReference>
<dbReference type="InterPro" id="IPR036638">
    <property type="entry name" value="HLH_DNA-bd_sf"/>
</dbReference>
<feature type="compositionally biased region" description="Basic residues" evidence="5">
    <location>
        <begin position="409"/>
        <end position="421"/>
    </location>
</feature>
<dbReference type="PROSITE" id="PS50888">
    <property type="entry name" value="BHLH"/>
    <property type="match status" value="1"/>
</dbReference>
<protein>
    <recommendedName>
        <fullName evidence="6">BHLH domain-containing protein</fullName>
    </recommendedName>
</protein>
<feature type="domain" description="BHLH" evidence="6">
    <location>
        <begin position="422"/>
        <end position="471"/>
    </location>
</feature>
<feature type="compositionally biased region" description="Polar residues" evidence="5">
    <location>
        <begin position="660"/>
        <end position="669"/>
    </location>
</feature>
<accession>A0ABR0XKS3</accession>
<dbReference type="InterPro" id="IPR047265">
    <property type="entry name" value="PIF1-like_bHLH"/>
</dbReference>
<feature type="region of interest" description="Disordered" evidence="5">
    <location>
        <begin position="646"/>
        <end position="684"/>
    </location>
</feature>
<name>A0ABR0XKS3_REHGL</name>
<evidence type="ECO:0000256" key="2">
    <source>
        <dbReference type="ARBA" id="ARBA00023015"/>
    </source>
</evidence>
<feature type="compositionally biased region" description="Low complexity" evidence="5">
    <location>
        <begin position="363"/>
        <end position="372"/>
    </location>
</feature>
<evidence type="ECO:0000256" key="4">
    <source>
        <dbReference type="ARBA" id="ARBA00023242"/>
    </source>
</evidence>
<sequence length="733" mass="79557">MPLSEFLRMASGKIESGQQKPLPANLSSRSDNELVELVWENGQIMMQGQSSRVTRSPALNTLPSNTHKARGDPSRIGKFGGVESILNDMSPVVPSGDLDLSQDDELVPWLNYPIDDALGQDYGSVLLPEISGVTAANGMSAQNSFVSVDRRSSCEQNVSNLHSKASSSKARLLCSWPPQHRQTSDVLGSGVSDIVSNNTSNVVFGNSAQGRDVLNDSMSMKMERQNIGQSSNSNSSYLNFSHFARPANLVKANLPTSDGIPTSVLSGVEKKEVKEKNKSTFVERFDSAQKDNDFRVSSANVAIVNSRQPVVNAHKDSCPPERTENLGQEMSVKNDKSLIISNTADSTKGVPYGERVVEPMVASSSVGSGNSADRVSCEQTHNSKRKFRDTEESECRSDDIETESVGVKKTTHARGSGSKRSRAAEVHNLSERRRRDRINEKMRALQELIPNCNKADKASMLDEAIEYLKTLQLQVQIMSMGAGLCMPQMMFPTGMQHMHPAHIPHFSPMGVGMGMGMGFGMGMLDMHGGSPIFPVPPLQAPHFPSSMPTNFQRMPGPNLPVYGHPGQGLPNSVPRTPFVPLTGQPPVTSAMGSHNAVPSTSPIMNSGDPLTSGSSQLKGNAEAGSSINQKTNQLQATNEVLNQSAATQENKQPAGASGPATLTSTTSTDISKEPEPRRSARRKLQRSGKFEFYKVCKNLFFSIPLDSSRRYESVRVFGSKNGYRTKPYELPEL</sequence>
<proteinExistence type="predicted"/>
<evidence type="ECO:0000259" key="6">
    <source>
        <dbReference type="PROSITE" id="PS50888"/>
    </source>
</evidence>
<evidence type="ECO:0000256" key="1">
    <source>
        <dbReference type="ARBA" id="ARBA00004123"/>
    </source>
</evidence>
<dbReference type="PANTHER" id="PTHR46807">
    <property type="entry name" value="TRANSCRIPTION FACTOR PIF3"/>
    <property type="match status" value="1"/>
</dbReference>
<comment type="subcellular location">
    <subcellularLocation>
        <location evidence="1">Nucleus</location>
    </subcellularLocation>
</comment>
<keyword evidence="8" id="KW-1185">Reference proteome</keyword>
<keyword evidence="4" id="KW-0539">Nucleus</keyword>
<evidence type="ECO:0000313" key="7">
    <source>
        <dbReference type="EMBL" id="KAK6159746.1"/>
    </source>
</evidence>
<dbReference type="PANTHER" id="PTHR46807:SF1">
    <property type="entry name" value="TRANSCRIPTION FACTOR PIF3"/>
    <property type="match status" value="1"/>
</dbReference>